<name>A0A1I3R0V1_9FLAO</name>
<protein>
    <recommendedName>
        <fullName evidence="3">DUF1835 domain-containing protein</fullName>
    </recommendedName>
</protein>
<gene>
    <name evidence="1" type="ORF">SAMN05443431_10737</name>
</gene>
<accession>A0A1I3R0V1</accession>
<dbReference type="EMBL" id="FORM01000007">
    <property type="protein sequence ID" value="SFJ39339.1"/>
    <property type="molecule type" value="Genomic_DNA"/>
</dbReference>
<dbReference type="RefSeq" id="WP_090840739.1">
    <property type="nucleotide sequence ID" value="NZ_FORM01000007.1"/>
</dbReference>
<evidence type="ECO:0008006" key="3">
    <source>
        <dbReference type="Google" id="ProtNLM"/>
    </source>
</evidence>
<organism evidence="1 2">
    <name type="scientific">Olleya namhaensis</name>
    <dbReference type="NCBI Taxonomy" id="1144750"/>
    <lineage>
        <taxon>Bacteria</taxon>
        <taxon>Pseudomonadati</taxon>
        <taxon>Bacteroidota</taxon>
        <taxon>Flavobacteriia</taxon>
        <taxon>Flavobacteriales</taxon>
        <taxon>Flavobacteriaceae</taxon>
    </lineage>
</organism>
<keyword evidence="2" id="KW-1185">Reference proteome</keyword>
<dbReference type="Proteomes" id="UP000199559">
    <property type="component" value="Unassembled WGS sequence"/>
</dbReference>
<dbReference type="STRING" id="1144750.SAMN05443431_10737"/>
<evidence type="ECO:0000313" key="2">
    <source>
        <dbReference type="Proteomes" id="UP000199559"/>
    </source>
</evidence>
<dbReference type="AlphaFoldDB" id="A0A1I3R0V1"/>
<reference evidence="2" key="1">
    <citation type="submission" date="2016-10" db="EMBL/GenBank/DDBJ databases">
        <authorList>
            <person name="Varghese N."/>
            <person name="Submissions S."/>
        </authorList>
    </citation>
    <scope>NUCLEOTIDE SEQUENCE [LARGE SCALE GENOMIC DNA]</scope>
    <source>
        <strain evidence="2">DSM 28881</strain>
    </source>
</reference>
<sequence>MSENSLHITNGSSLTDYLSKINFKGDTLTWHEMLCEGPTAKEIDTPEFFKNRKAFLEEAYALEYDIDSIKTEFDKLNDVSKYTDIVLWFEYDLFCHINLVAAISLIKQKGIKLPLYLVCSGRIEGEKELKALSDLSEQQLLKEYNNRIKLNVDDIATAQKAWRIYCEHDHNLLKELIIRPSSFKYLSNCLKAHLRRFPDTRSGLNTLEFNTLVLIKEHSVTSRNHLLGYCLHYQGYYGFGDLQLKRMIDRLALFYDETENTLTLNRNGHLAIEDQKNFYKLIDTNLQFGGVNKADFQYNKKENKLIQTI</sequence>
<evidence type="ECO:0000313" key="1">
    <source>
        <dbReference type="EMBL" id="SFJ39339.1"/>
    </source>
</evidence>
<proteinExistence type="predicted"/>